<keyword evidence="2" id="KW-0812">Transmembrane</keyword>
<evidence type="ECO:0000313" key="4">
    <source>
        <dbReference type="Proteomes" id="UP000286402"/>
    </source>
</evidence>
<feature type="region of interest" description="Disordered" evidence="1">
    <location>
        <begin position="37"/>
        <end position="61"/>
    </location>
</feature>
<evidence type="ECO:0000256" key="1">
    <source>
        <dbReference type="SAM" id="MobiDB-lite"/>
    </source>
</evidence>
<proteinExistence type="predicted"/>
<comment type="caution">
    <text evidence="3">The sequence shown here is derived from an EMBL/GenBank/DDBJ whole genome shotgun (WGS) entry which is preliminary data.</text>
</comment>
<evidence type="ECO:0000256" key="2">
    <source>
        <dbReference type="SAM" id="Phobius"/>
    </source>
</evidence>
<sequence length="61" mass="6688">MEEVLKFVKEHQMLSGSIGIILVAIIGIFVKNKNDGASQKQKLGNNSKGYQAGRDIKINSK</sequence>
<dbReference type="EMBL" id="MCAQ01000015">
    <property type="protein sequence ID" value="RKF36233.1"/>
    <property type="molecule type" value="Genomic_DNA"/>
</dbReference>
<feature type="compositionally biased region" description="Polar residues" evidence="1">
    <location>
        <begin position="37"/>
        <end position="49"/>
    </location>
</feature>
<keyword evidence="2" id="KW-1133">Transmembrane helix</keyword>
<reference evidence="3 4" key="1">
    <citation type="submission" date="2016-07" db="EMBL/GenBank/DDBJ databases">
        <title>Genome analysis of Sphingobacterium siyangense T12B17.</title>
        <authorList>
            <person name="Xu D."/>
            <person name="Su Y."/>
            <person name="Zheng S."/>
        </authorList>
    </citation>
    <scope>NUCLEOTIDE SEQUENCE [LARGE SCALE GENOMIC DNA]</scope>
    <source>
        <strain evidence="3 4">T12B17</strain>
    </source>
</reference>
<evidence type="ECO:0000313" key="3">
    <source>
        <dbReference type="EMBL" id="RKF36233.1"/>
    </source>
</evidence>
<feature type="transmembrane region" description="Helical" evidence="2">
    <location>
        <begin position="12"/>
        <end position="30"/>
    </location>
</feature>
<gene>
    <name evidence="3" type="ORF">BCY89_27910</name>
</gene>
<protein>
    <submittedName>
        <fullName evidence="3">Uncharacterized protein</fullName>
    </submittedName>
</protein>
<keyword evidence="4" id="KW-1185">Reference proteome</keyword>
<accession>A0A420FTR6</accession>
<organism evidence="3 4">
    <name type="scientific">Sphingobacterium siyangense</name>
    <dbReference type="NCBI Taxonomy" id="459529"/>
    <lineage>
        <taxon>Bacteria</taxon>
        <taxon>Pseudomonadati</taxon>
        <taxon>Bacteroidota</taxon>
        <taxon>Sphingobacteriia</taxon>
        <taxon>Sphingobacteriales</taxon>
        <taxon>Sphingobacteriaceae</taxon>
        <taxon>Sphingobacterium</taxon>
    </lineage>
</organism>
<name>A0A420FTR6_9SPHI</name>
<dbReference type="Proteomes" id="UP000286402">
    <property type="component" value="Unassembled WGS sequence"/>
</dbReference>
<dbReference type="AlphaFoldDB" id="A0A420FTR6"/>
<dbReference type="RefSeq" id="WP_120334481.1">
    <property type="nucleotide sequence ID" value="NZ_MCAQ01000015.1"/>
</dbReference>
<keyword evidence="2" id="KW-0472">Membrane</keyword>